<evidence type="ECO:0000313" key="2">
    <source>
        <dbReference type="EMBL" id="KAK1122295.1"/>
    </source>
</evidence>
<dbReference type="Proteomes" id="UP001177670">
    <property type="component" value="Unassembled WGS sequence"/>
</dbReference>
<gene>
    <name evidence="2" type="ORF">K0M31_009518</name>
</gene>
<evidence type="ECO:0000313" key="3">
    <source>
        <dbReference type="Proteomes" id="UP001177670"/>
    </source>
</evidence>
<keyword evidence="3" id="KW-1185">Reference proteome</keyword>
<dbReference type="AlphaFoldDB" id="A0AA40FNW1"/>
<name>A0AA40FNW1_9HYME</name>
<dbReference type="EMBL" id="JAHYIQ010000023">
    <property type="protein sequence ID" value="KAK1122295.1"/>
    <property type="molecule type" value="Genomic_DNA"/>
</dbReference>
<comment type="caution">
    <text evidence="2">The sequence shown here is derived from an EMBL/GenBank/DDBJ whole genome shotgun (WGS) entry which is preliminary data.</text>
</comment>
<feature type="region of interest" description="Disordered" evidence="1">
    <location>
        <begin position="1"/>
        <end position="64"/>
    </location>
</feature>
<protein>
    <submittedName>
        <fullName evidence="2">Uncharacterized protein</fullName>
    </submittedName>
</protein>
<evidence type="ECO:0000256" key="1">
    <source>
        <dbReference type="SAM" id="MobiDB-lite"/>
    </source>
</evidence>
<accession>A0AA40FNW1</accession>
<proteinExistence type="predicted"/>
<sequence>MIDRTNSVSTRPEVTTITTSRKKPRNKEIPRKRNRLNPPCSTGKTWHPFRPSNQPNPGYPGFRVLPKMSTEEARKEGDSLDGRCSRSHVDEMMVLLLLLLGNRIGTRRTPRRRYASMQRGRD</sequence>
<reference evidence="2" key="1">
    <citation type="submission" date="2021-10" db="EMBL/GenBank/DDBJ databases">
        <title>Melipona bicolor Genome sequencing and assembly.</title>
        <authorList>
            <person name="Araujo N.S."/>
            <person name="Arias M.C."/>
        </authorList>
    </citation>
    <scope>NUCLEOTIDE SEQUENCE</scope>
    <source>
        <strain evidence="2">USP_2M_L1-L4_2017</strain>
        <tissue evidence="2">Whole body</tissue>
    </source>
</reference>
<feature type="compositionally biased region" description="Polar residues" evidence="1">
    <location>
        <begin position="1"/>
        <end position="19"/>
    </location>
</feature>
<organism evidence="2 3">
    <name type="scientific">Melipona bicolor</name>
    <dbReference type="NCBI Taxonomy" id="60889"/>
    <lineage>
        <taxon>Eukaryota</taxon>
        <taxon>Metazoa</taxon>
        <taxon>Ecdysozoa</taxon>
        <taxon>Arthropoda</taxon>
        <taxon>Hexapoda</taxon>
        <taxon>Insecta</taxon>
        <taxon>Pterygota</taxon>
        <taxon>Neoptera</taxon>
        <taxon>Endopterygota</taxon>
        <taxon>Hymenoptera</taxon>
        <taxon>Apocrita</taxon>
        <taxon>Aculeata</taxon>
        <taxon>Apoidea</taxon>
        <taxon>Anthophila</taxon>
        <taxon>Apidae</taxon>
        <taxon>Melipona</taxon>
    </lineage>
</organism>